<gene>
    <name evidence="1" type="ORF">KTT_24690</name>
</gene>
<keyword evidence="2" id="KW-1185">Reference proteome</keyword>
<organism evidence="1 2">
    <name type="scientific">Tengunoibacter tsumagoiensis</name>
    <dbReference type="NCBI Taxonomy" id="2014871"/>
    <lineage>
        <taxon>Bacteria</taxon>
        <taxon>Bacillati</taxon>
        <taxon>Chloroflexota</taxon>
        <taxon>Ktedonobacteria</taxon>
        <taxon>Ktedonobacterales</taxon>
        <taxon>Dictyobacteraceae</taxon>
        <taxon>Tengunoibacter</taxon>
    </lineage>
</organism>
<sequence length="59" mass="7038">MLWREIKREGLLSLRYLIDPMKSFTQARTDLYEKEGSTREVRLSMIEGLERPDEIGHSR</sequence>
<proteinExistence type="predicted"/>
<reference evidence="2" key="1">
    <citation type="submission" date="2018-12" db="EMBL/GenBank/DDBJ databases">
        <title>Tengunoibacter tsumagoiensis gen. nov., sp. nov., Dictyobacter kobayashii sp. nov., D. alpinus sp. nov., and D. joshuensis sp. nov. and description of Dictyobacteraceae fam. nov. within the order Ktedonobacterales isolated from Tengu-no-mugimeshi.</title>
        <authorList>
            <person name="Wang C.M."/>
            <person name="Zheng Y."/>
            <person name="Sakai Y."/>
            <person name="Toyoda A."/>
            <person name="Minakuchi Y."/>
            <person name="Abe K."/>
            <person name="Yokota A."/>
            <person name="Yabe S."/>
        </authorList>
    </citation>
    <scope>NUCLEOTIDE SEQUENCE [LARGE SCALE GENOMIC DNA]</scope>
    <source>
        <strain evidence="2">Uno3</strain>
    </source>
</reference>
<dbReference type="Proteomes" id="UP000287352">
    <property type="component" value="Unassembled WGS sequence"/>
</dbReference>
<protein>
    <submittedName>
        <fullName evidence="1">Uncharacterized protein</fullName>
    </submittedName>
</protein>
<accession>A0A402A0D6</accession>
<evidence type="ECO:0000313" key="1">
    <source>
        <dbReference type="EMBL" id="GCE12610.1"/>
    </source>
</evidence>
<evidence type="ECO:0000313" key="2">
    <source>
        <dbReference type="Proteomes" id="UP000287352"/>
    </source>
</evidence>
<name>A0A402A0D6_9CHLR</name>
<dbReference type="EMBL" id="BIFR01000001">
    <property type="protein sequence ID" value="GCE12610.1"/>
    <property type="molecule type" value="Genomic_DNA"/>
</dbReference>
<dbReference type="AlphaFoldDB" id="A0A402A0D6"/>
<comment type="caution">
    <text evidence="1">The sequence shown here is derived from an EMBL/GenBank/DDBJ whole genome shotgun (WGS) entry which is preliminary data.</text>
</comment>